<proteinExistence type="predicted"/>
<feature type="domain" description="HTH cro/C1-type" evidence="1">
    <location>
        <begin position="6"/>
        <end position="45"/>
    </location>
</feature>
<protein>
    <submittedName>
        <fullName evidence="2">Helix-turn-helix transcriptional regulator</fullName>
    </submittedName>
</protein>
<keyword evidence="3" id="KW-1185">Reference proteome</keyword>
<dbReference type="PROSITE" id="PS50943">
    <property type="entry name" value="HTH_CROC1"/>
    <property type="match status" value="1"/>
</dbReference>
<dbReference type="InterPro" id="IPR043917">
    <property type="entry name" value="DUF5753"/>
</dbReference>
<dbReference type="SUPFAM" id="SSF47413">
    <property type="entry name" value="lambda repressor-like DNA-binding domains"/>
    <property type="match status" value="1"/>
</dbReference>
<name>A0ABN3VK57_9PSEU</name>
<evidence type="ECO:0000259" key="1">
    <source>
        <dbReference type="PROSITE" id="PS50943"/>
    </source>
</evidence>
<dbReference type="CDD" id="cd00093">
    <property type="entry name" value="HTH_XRE"/>
    <property type="match status" value="1"/>
</dbReference>
<comment type="caution">
    <text evidence="2">The sequence shown here is derived from an EMBL/GenBank/DDBJ whole genome shotgun (WGS) entry which is preliminary data.</text>
</comment>
<dbReference type="InterPro" id="IPR010982">
    <property type="entry name" value="Lambda_DNA-bd_dom_sf"/>
</dbReference>
<evidence type="ECO:0000313" key="2">
    <source>
        <dbReference type="EMBL" id="GAA2808869.1"/>
    </source>
</evidence>
<organism evidence="2 3">
    <name type="scientific">Saccharopolyspora taberi</name>
    <dbReference type="NCBI Taxonomy" id="60895"/>
    <lineage>
        <taxon>Bacteria</taxon>
        <taxon>Bacillati</taxon>
        <taxon>Actinomycetota</taxon>
        <taxon>Actinomycetes</taxon>
        <taxon>Pseudonocardiales</taxon>
        <taxon>Pseudonocardiaceae</taxon>
        <taxon>Saccharopolyspora</taxon>
    </lineage>
</organism>
<dbReference type="Proteomes" id="UP001500979">
    <property type="component" value="Unassembled WGS sequence"/>
</dbReference>
<dbReference type="Pfam" id="PF19054">
    <property type="entry name" value="DUF5753"/>
    <property type="match status" value="1"/>
</dbReference>
<gene>
    <name evidence="2" type="ORF">GCM10010470_50150</name>
</gene>
<dbReference type="InterPro" id="IPR001387">
    <property type="entry name" value="Cro/C1-type_HTH"/>
</dbReference>
<dbReference type="Pfam" id="PF13560">
    <property type="entry name" value="HTH_31"/>
    <property type="match status" value="1"/>
</dbReference>
<reference evidence="2 3" key="1">
    <citation type="journal article" date="2019" name="Int. J. Syst. Evol. Microbiol.">
        <title>The Global Catalogue of Microorganisms (GCM) 10K type strain sequencing project: providing services to taxonomists for standard genome sequencing and annotation.</title>
        <authorList>
            <consortium name="The Broad Institute Genomics Platform"/>
            <consortium name="The Broad Institute Genome Sequencing Center for Infectious Disease"/>
            <person name="Wu L."/>
            <person name="Ma J."/>
        </authorList>
    </citation>
    <scope>NUCLEOTIDE SEQUENCE [LARGE SCALE GENOMIC DNA]</scope>
    <source>
        <strain evidence="2 3">JCM 9383</strain>
    </source>
</reference>
<evidence type="ECO:0000313" key="3">
    <source>
        <dbReference type="Proteomes" id="UP001500979"/>
    </source>
</evidence>
<accession>A0ABN3VK57</accession>
<dbReference type="EMBL" id="BAAAUX010000020">
    <property type="protein sequence ID" value="GAA2808869.1"/>
    <property type="molecule type" value="Genomic_DNA"/>
</dbReference>
<sequence>MTTRSVASALGLSASTVNRTELGSRVPDRDEMSALCALYGVTGEAKRELIELVGEVGDASAWVGSGRVADITGSVMALEREAVSITQASVALIPGLTQTAEYTRAVLENSCSPDVVERIVTRRLGRQALLSRPNAPAVTMFIEEGALHRSFGKPGVLREQLEKLLAVQRREHVSVRVTPFDASGSPGIGGPFVIYEFADGSRQVFVESSRLCIFIGEPSEIAPLVKIAEMLDTCALDEQGSSALIRKIAEGLASD</sequence>